<evidence type="ECO:0000259" key="2">
    <source>
        <dbReference type="PROSITE" id="PS51762"/>
    </source>
</evidence>
<keyword evidence="3" id="KW-0378">Hydrolase</keyword>
<dbReference type="PROSITE" id="PS51762">
    <property type="entry name" value="GH16_2"/>
    <property type="match status" value="1"/>
</dbReference>
<comment type="similarity">
    <text evidence="1">Belongs to the glycosyl hydrolase 16 family.</text>
</comment>
<name>A0A6C0NU32_9BACL</name>
<gene>
    <name evidence="3" type="ORF">GZH47_01455</name>
</gene>
<dbReference type="Proteomes" id="UP000479114">
    <property type="component" value="Chromosome"/>
</dbReference>
<dbReference type="CDD" id="cd08023">
    <property type="entry name" value="GH16_laminarinase_like"/>
    <property type="match status" value="1"/>
</dbReference>
<evidence type="ECO:0000256" key="1">
    <source>
        <dbReference type="ARBA" id="ARBA00006865"/>
    </source>
</evidence>
<dbReference type="PANTHER" id="PTHR10963">
    <property type="entry name" value="GLYCOSYL HYDROLASE-RELATED"/>
    <property type="match status" value="1"/>
</dbReference>
<accession>A0A6C0NU32</accession>
<evidence type="ECO:0000313" key="3">
    <source>
        <dbReference type="EMBL" id="QHW29631.1"/>
    </source>
</evidence>
<organism evidence="3 4">
    <name type="scientific">Paenibacillus rhizovicinus</name>
    <dbReference type="NCBI Taxonomy" id="2704463"/>
    <lineage>
        <taxon>Bacteria</taxon>
        <taxon>Bacillati</taxon>
        <taxon>Bacillota</taxon>
        <taxon>Bacilli</taxon>
        <taxon>Bacillales</taxon>
        <taxon>Paenibacillaceae</taxon>
        <taxon>Paenibacillus</taxon>
    </lineage>
</organism>
<dbReference type="Gene3D" id="2.60.120.200">
    <property type="match status" value="1"/>
</dbReference>
<sequence length="162" mass="18216">MRTDGTGVAATYGYFEARILMPAGKGTWPAFWLMSQNSISQGVPSTAELDTVEAYGQDPNGACQSKHWWAGSPEVHDSHCSSSNFTFGDNASTWHIYGTKVTPTDTIYYIDNVEVWRHATFDQAKTPLYFMINLALGGGWPIDLERYNNHVDMFVDYVRVFQ</sequence>
<dbReference type="PANTHER" id="PTHR10963:SF55">
    <property type="entry name" value="GLYCOSIDE HYDROLASE FAMILY 16 PROTEIN"/>
    <property type="match status" value="1"/>
</dbReference>
<dbReference type="GO" id="GO:0005975">
    <property type="term" value="P:carbohydrate metabolic process"/>
    <property type="evidence" value="ECO:0007669"/>
    <property type="project" value="InterPro"/>
</dbReference>
<dbReference type="EMBL" id="CP048286">
    <property type="protein sequence ID" value="QHW29631.1"/>
    <property type="molecule type" value="Genomic_DNA"/>
</dbReference>
<dbReference type="RefSeq" id="WP_162638201.1">
    <property type="nucleotide sequence ID" value="NZ_CP048286.1"/>
</dbReference>
<feature type="domain" description="GH16" evidence="2">
    <location>
        <begin position="1"/>
        <end position="162"/>
    </location>
</feature>
<dbReference type="Pfam" id="PF00722">
    <property type="entry name" value="Glyco_hydro_16"/>
    <property type="match status" value="1"/>
</dbReference>
<dbReference type="SUPFAM" id="SSF49899">
    <property type="entry name" value="Concanavalin A-like lectins/glucanases"/>
    <property type="match status" value="1"/>
</dbReference>
<reference evidence="3 4" key="1">
    <citation type="submission" date="2020-02" db="EMBL/GenBank/DDBJ databases">
        <title>Paenibacillus sp. nov., isolated from rhizosphere soil of tomato.</title>
        <authorList>
            <person name="Weon H.-Y."/>
            <person name="Lee S.A."/>
        </authorList>
    </citation>
    <scope>NUCLEOTIDE SEQUENCE [LARGE SCALE GENOMIC DNA]</scope>
    <source>
        <strain evidence="3 4">14171R-81</strain>
    </source>
</reference>
<dbReference type="GO" id="GO:0004553">
    <property type="term" value="F:hydrolase activity, hydrolyzing O-glycosyl compounds"/>
    <property type="evidence" value="ECO:0007669"/>
    <property type="project" value="InterPro"/>
</dbReference>
<dbReference type="InterPro" id="IPR000757">
    <property type="entry name" value="Beta-glucanase-like"/>
</dbReference>
<evidence type="ECO:0000313" key="4">
    <source>
        <dbReference type="Proteomes" id="UP000479114"/>
    </source>
</evidence>
<keyword evidence="4" id="KW-1185">Reference proteome</keyword>
<dbReference type="InterPro" id="IPR050546">
    <property type="entry name" value="Glycosyl_Hydrlase_16"/>
</dbReference>
<dbReference type="InterPro" id="IPR013320">
    <property type="entry name" value="ConA-like_dom_sf"/>
</dbReference>
<protein>
    <submittedName>
        <fullName evidence="3">Glycoside hydrolase family 16 protein</fullName>
    </submittedName>
</protein>
<dbReference type="AlphaFoldDB" id="A0A6C0NU32"/>
<dbReference type="KEGG" id="prz:GZH47_01455"/>
<proteinExistence type="inferred from homology"/>